<feature type="region of interest" description="Disordered" evidence="10">
    <location>
        <begin position="29"/>
        <end position="61"/>
    </location>
</feature>
<feature type="compositionally biased region" description="Polar residues" evidence="10">
    <location>
        <begin position="149"/>
        <end position="176"/>
    </location>
</feature>
<accession>A0AAJ7X5A1</accession>
<proteinExistence type="predicted"/>
<dbReference type="KEGG" id="pmrn:116948712"/>
<protein>
    <submittedName>
        <fullName evidence="13">Cell division cycle-associated protein 7 isoform X1</fullName>
    </submittedName>
</protein>
<evidence type="ECO:0000256" key="3">
    <source>
        <dbReference type="ARBA" id="ARBA00022490"/>
    </source>
</evidence>
<keyword evidence="4" id="KW-1017">Isopeptide bond</keyword>
<gene>
    <name evidence="13" type="primary">CDCA7</name>
</gene>
<evidence type="ECO:0000256" key="5">
    <source>
        <dbReference type="ARBA" id="ARBA00022553"/>
    </source>
</evidence>
<feature type="region of interest" description="Disordered" evidence="10">
    <location>
        <begin position="206"/>
        <end position="273"/>
    </location>
</feature>
<evidence type="ECO:0000256" key="10">
    <source>
        <dbReference type="SAM" id="MobiDB-lite"/>
    </source>
</evidence>
<comment type="subcellular location">
    <subcellularLocation>
        <location evidence="2">Cytoplasm</location>
    </subcellularLocation>
    <subcellularLocation>
        <location evidence="1">Nucleus</location>
    </subcellularLocation>
</comment>
<dbReference type="PANTHER" id="PTHR31169">
    <property type="entry name" value="OS05G0300700 PROTEIN"/>
    <property type="match status" value="1"/>
</dbReference>
<evidence type="ECO:0000256" key="8">
    <source>
        <dbReference type="ARBA" id="ARBA00023163"/>
    </source>
</evidence>
<evidence type="ECO:0000256" key="2">
    <source>
        <dbReference type="ARBA" id="ARBA00004496"/>
    </source>
</evidence>
<keyword evidence="5" id="KW-0597">Phosphoprotein</keyword>
<dbReference type="Pfam" id="PF10497">
    <property type="entry name" value="zf-4CXXC_R1"/>
    <property type="match status" value="1"/>
</dbReference>
<feature type="region of interest" description="Disordered" evidence="10">
    <location>
        <begin position="144"/>
        <end position="186"/>
    </location>
</feature>
<dbReference type="CTD" id="83879"/>
<dbReference type="InterPro" id="IPR018866">
    <property type="entry name" value="Znf-4CXXC_R1"/>
</dbReference>
<keyword evidence="3" id="KW-0963">Cytoplasm</keyword>
<keyword evidence="13" id="KW-0131">Cell cycle</keyword>
<keyword evidence="7" id="KW-0805">Transcription regulation</keyword>
<keyword evidence="13" id="KW-0132">Cell division</keyword>
<organism evidence="12 13">
    <name type="scientific">Petromyzon marinus</name>
    <name type="common">Sea lamprey</name>
    <dbReference type="NCBI Taxonomy" id="7757"/>
    <lineage>
        <taxon>Eukaryota</taxon>
        <taxon>Metazoa</taxon>
        <taxon>Chordata</taxon>
        <taxon>Craniata</taxon>
        <taxon>Vertebrata</taxon>
        <taxon>Cyclostomata</taxon>
        <taxon>Hyperoartia</taxon>
        <taxon>Petromyzontiformes</taxon>
        <taxon>Petromyzontidae</taxon>
        <taxon>Petromyzon</taxon>
    </lineage>
</organism>
<feature type="compositionally biased region" description="Low complexity" evidence="10">
    <location>
        <begin position="352"/>
        <end position="367"/>
    </location>
</feature>
<dbReference type="RefSeq" id="XP_032821587.1">
    <property type="nucleotide sequence ID" value="XM_032965696.1"/>
</dbReference>
<evidence type="ECO:0000256" key="4">
    <source>
        <dbReference type="ARBA" id="ARBA00022499"/>
    </source>
</evidence>
<dbReference type="GO" id="GO:0005634">
    <property type="term" value="C:nucleus"/>
    <property type="evidence" value="ECO:0007669"/>
    <property type="project" value="UniProtKB-SubCell"/>
</dbReference>
<dbReference type="GO" id="GO:0005737">
    <property type="term" value="C:cytoplasm"/>
    <property type="evidence" value="ECO:0007669"/>
    <property type="project" value="UniProtKB-SubCell"/>
</dbReference>
<dbReference type="GO" id="GO:0051301">
    <property type="term" value="P:cell division"/>
    <property type="evidence" value="ECO:0007669"/>
    <property type="project" value="UniProtKB-KW"/>
</dbReference>
<keyword evidence="9" id="KW-0539">Nucleus</keyword>
<evidence type="ECO:0000256" key="6">
    <source>
        <dbReference type="ARBA" id="ARBA00022843"/>
    </source>
</evidence>
<evidence type="ECO:0000259" key="11">
    <source>
        <dbReference type="Pfam" id="PF10497"/>
    </source>
</evidence>
<dbReference type="Proteomes" id="UP001318040">
    <property type="component" value="Chromosome 34"/>
</dbReference>
<feature type="compositionally biased region" description="Basic and acidic residues" evidence="10">
    <location>
        <begin position="368"/>
        <end position="381"/>
    </location>
</feature>
<keyword evidence="6" id="KW-0832">Ubl conjugation</keyword>
<evidence type="ECO:0000256" key="9">
    <source>
        <dbReference type="ARBA" id="ARBA00023242"/>
    </source>
</evidence>
<feature type="region of interest" description="Disordered" evidence="10">
    <location>
        <begin position="311"/>
        <end position="397"/>
    </location>
</feature>
<dbReference type="GO" id="GO:0006355">
    <property type="term" value="P:regulation of DNA-templated transcription"/>
    <property type="evidence" value="ECO:0007669"/>
    <property type="project" value="InterPro"/>
</dbReference>
<dbReference type="InterPro" id="IPR040221">
    <property type="entry name" value="CDCA7/CDA7L"/>
</dbReference>
<evidence type="ECO:0000313" key="12">
    <source>
        <dbReference type="Proteomes" id="UP001318040"/>
    </source>
</evidence>
<keyword evidence="12" id="KW-1185">Reference proteome</keyword>
<dbReference type="PANTHER" id="PTHR31169:SF8">
    <property type="entry name" value="ZINC-FINGER DOMAIN OF MONOAMINE-OXIDASE A REPRESSOR R1 PROTEIN"/>
    <property type="match status" value="1"/>
</dbReference>
<sequence length="541" mass="59791">MSAVVEKLASLVGCPSDEEFRGFRETELVAMETTSEDSSDSSTSSDHFSSGGVGQVRSPEETACMRELAKLFQDDSDTENDTFHGFTDSDVNLSNMIGTMSMESESDLGDSMEVPQLEKTALGETTPGRGRPFSLRVMLKFPAAGKRATGNSPTKNDNHKSSPPATAVIASSNLSATPRKRGRPRKSAVIAVPVFPVVVLTELAQDNPTRRSQRRTCKNELRPGPSIAQGDKNNNSSSVNDEVEEQVRDERDSARATEKVDPMDEGSDSEGEAELEQKMDFLTRRALNIKENKAMLARLMADLKTMPGLMGKFSIRSSTPSKARRPPKATTPGLSDGPVRRNPERSTRTNARSLGLRSSSPTSSPHLSLEERLRYKRKSSDSDDDGDDEYRPQRRRSGFYSTSAIQHVVRSVDEITQDELTLIATCTSEKSYNKVNGSTCHQCRQKTSDTKTCCRNPECWGVRGQFCGPCLRNRYGEDVRAALLDPAWHCPSCRGICNCSFCRRREGRCATGILIHLAKYHGYNNVQAYLESLQKEIDDED</sequence>
<feature type="compositionally biased region" description="Acidic residues" evidence="10">
    <location>
        <begin position="263"/>
        <end position="273"/>
    </location>
</feature>
<feature type="compositionally biased region" description="Basic and acidic residues" evidence="10">
    <location>
        <begin position="338"/>
        <end position="347"/>
    </location>
</feature>
<keyword evidence="8" id="KW-0804">Transcription</keyword>
<reference evidence="13" key="1">
    <citation type="submission" date="2025-08" db="UniProtKB">
        <authorList>
            <consortium name="RefSeq"/>
        </authorList>
    </citation>
    <scope>IDENTIFICATION</scope>
    <source>
        <tissue evidence="13">Sperm</tissue>
    </source>
</reference>
<evidence type="ECO:0000256" key="1">
    <source>
        <dbReference type="ARBA" id="ARBA00004123"/>
    </source>
</evidence>
<name>A0AAJ7X5A1_PETMA</name>
<feature type="compositionally biased region" description="Basic and acidic residues" evidence="10">
    <location>
        <begin position="245"/>
        <end position="262"/>
    </location>
</feature>
<feature type="compositionally biased region" description="Low complexity" evidence="10">
    <location>
        <begin position="40"/>
        <end position="50"/>
    </location>
</feature>
<evidence type="ECO:0000313" key="13">
    <source>
        <dbReference type="RefSeq" id="XP_032821587.1"/>
    </source>
</evidence>
<evidence type="ECO:0000256" key="7">
    <source>
        <dbReference type="ARBA" id="ARBA00023015"/>
    </source>
</evidence>
<dbReference type="AlphaFoldDB" id="A0AAJ7X5A1"/>
<feature type="domain" description="Zinc-finger" evidence="11">
    <location>
        <begin position="432"/>
        <end position="530"/>
    </location>
</feature>